<evidence type="ECO:0000256" key="2">
    <source>
        <dbReference type="ARBA" id="ARBA00004687"/>
    </source>
</evidence>
<dbReference type="PANTHER" id="PTHR22760">
    <property type="entry name" value="GLYCOSYLTRANSFERASE"/>
    <property type="match status" value="1"/>
</dbReference>
<protein>
    <recommendedName>
        <fullName evidence="11">Mannosyltransferase</fullName>
        <ecNumber evidence="11">2.4.1.-</ecNumber>
    </recommendedName>
</protein>
<keyword evidence="5" id="KW-0808">Transferase</keyword>
<evidence type="ECO:0000256" key="11">
    <source>
        <dbReference type="RuleBase" id="RU363075"/>
    </source>
</evidence>
<feature type="transmembrane region" description="Helical" evidence="11">
    <location>
        <begin position="157"/>
        <end position="186"/>
    </location>
</feature>
<dbReference type="EMBL" id="HG316458">
    <property type="protein sequence ID" value="CDF89920.1"/>
    <property type="molecule type" value="Genomic_DNA"/>
</dbReference>
<keyword evidence="9 11" id="KW-0472">Membrane</keyword>
<evidence type="ECO:0000256" key="7">
    <source>
        <dbReference type="ARBA" id="ARBA00022824"/>
    </source>
</evidence>
<name>A0A8J2T6Q3_ZYGB2</name>
<evidence type="ECO:0000256" key="10">
    <source>
        <dbReference type="ARBA" id="ARBA00038466"/>
    </source>
</evidence>
<evidence type="ECO:0000256" key="12">
    <source>
        <dbReference type="SAM" id="SignalP"/>
    </source>
</evidence>
<evidence type="ECO:0000256" key="4">
    <source>
        <dbReference type="ARBA" id="ARBA00022676"/>
    </source>
</evidence>
<accession>A0A8J2T6Q3</accession>
<dbReference type="GO" id="GO:0005789">
    <property type="term" value="C:endoplasmic reticulum membrane"/>
    <property type="evidence" value="ECO:0007669"/>
    <property type="project" value="UniProtKB-SubCell"/>
</dbReference>
<keyword evidence="3" id="KW-0337">GPI-anchor biosynthesis</keyword>
<keyword evidence="7 11" id="KW-0256">Endoplasmic reticulum</keyword>
<evidence type="ECO:0000256" key="5">
    <source>
        <dbReference type="ARBA" id="ARBA00022679"/>
    </source>
</evidence>
<dbReference type="Pfam" id="PF03901">
    <property type="entry name" value="Glyco_transf_22"/>
    <property type="match status" value="1"/>
</dbReference>
<proteinExistence type="inferred from homology"/>
<feature type="signal peptide" evidence="12">
    <location>
        <begin position="1"/>
        <end position="22"/>
    </location>
</feature>
<sequence>MRWFIWAALGCLVAIQPSYIHPDEHFQSLEILAIKFGQIKGSIPWEFDSANAARSFIPLYLNYGFIFKFFDHVRPRLLLSIVRLQNFLTYLWAYKFALAHIGHSYEADFLISTSYITSCYQSHSFSNSLETVLLLVVLSLYNDLIRLRHKRHCLESVLLGITIALGIFNRITFPVFIVVPSFIVFWQFYRKSLFSLAVFTAALLCSIAAFIYTDTLLYNSTHYVIAPWNNLRYNLDVSNLAQHGLHPWYTHFLINLPQLVGPSILFVQAPRRSLRTLANNMPLLSIYSGITLLSIFKHQELRFLIPLAPLFFMCSHFRESWNKIGVYIWIAFNLFMGIIMGCLHQSGVIRLLDAMRQDKLEVHVWWKTYSPPTWMYANKNLVASTTNFVNDTEKVENVDFSIVHDHVVDLKGCDTNLLNYTLTQFLSQNAQVALLAPKSVSSLLNLLNTTFRFIPTRSSNLHLDLDHIDIADSASWSMGLIQYNVIRNDYAHYYTSIVNN</sequence>
<keyword evidence="12" id="KW-0732">Signal</keyword>
<feature type="chain" id="PRO_5035225855" description="Mannosyltransferase" evidence="12">
    <location>
        <begin position="23"/>
        <end position="500"/>
    </location>
</feature>
<feature type="transmembrane region" description="Helical" evidence="11">
    <location>
        <begin position="192"/>
        <end position="212"/>
    </location>
</feature>
<gene>
    <name evidence="13" type="ORF">BN860_04786g</name>
</gene>
<evidence type="ECO:0000256" key="6">
    <source>
        <dbReference type="ARBA" id="ARBA00022692"/>
    </source>
</evidence>
<reference evidence="14" key="1">
    <citation type="journal article" date="2013" name="Genome Announc.">
        <title>Genome sequence of the food spoilage yeast Zygosaccharomyces bailii CLIB 213(T).</title>
        <authorList>
            <person name="Galeote V."/>
            <person name="Bigey F."/>
            <person name="Devillers H."/>
            <person name="Neuveglise C."/>
            <person name="Dequin S."/>
        </authorList>
    </citation>
    <scope>NUCLEOTIDE SEQUENCE [LARGE SCALE GENOMIC DNA]</scope>
    <source>
        <strain evidence="14">CLIB 213 / ATCC 58445 / CBS 680 / CCRC 21525 / NBRC 1098 / NCYC 1416 / NRRL Y-2227</strain>
    </source>
</reference>
<feature type="transmembrane region" description="Helical" evidence="11">
    <location>
        <begin position="324"/>
        <end position="343"/>
    </location>
</feature>
<comment type="pathway">
    <text evidence="2">Glycolipid biosynthesis; glycosylphosphatidylinositol-anchor biosynthesis.</text>
</comment>
<evidence type="ECO:0000256" key="3">
    <source>
        <dbReference type="ARBA" id="ARBA00022502"/>
    </source>
</evidence>
<keyword evidence="6 11" id="KW-0812">Transmembrane</keyword>
<evidence type="ECO:0000256" key="8">
    <source>
        <dbReference type="ARBA" id="ARBA00022989"/>
    </source>
</evidence>
<comment type="caution">
    <text evidence="11">Lacks conserved residue(s) required for the propagation of feature annotation.</text>
</comment>
<keyword evidence="8 11" id="KW-1133">Transmembrane helix</keyword>
<keyword evidence="14" id="KW-1185">Reference proteome</keyword>
<organism evidence="13 14">
    <name type="scientific">Zygosaccharomyces bailii (strain CLIB 213 / ATCC 58445 / CBS 680 / BCRC 21525 / NBRC 1098 / NCYC 1416 / NRRL Y-2227)</name>
    <dbReference type="NCBI Taxonomy" id="1333698"/>
    <lineage>
        <taxon>Eukaryota</taxon>
        <taxon>Fungi</taxon>
        <taxon>Dikarya</taxon>
        <taxon>Ascomycota</taxon>
        <taxon>Saccharomycotina</taxon>
        <taxon>Saccharomycetes</taxon>
        <taxon>Saccharomycetales</taxon>
        <taxon>Saccharomycetaceae</taxon>
        <taxon>Zygosaccharomyces</taxon>
    </lineage>
</organism>
<dbReference type="EC" id="2.4.1.-" evidence="11"/>
<dbReference type="InterPro" id="IPR005599">
    <property type="entry name" value="GPI_mannosylTrfase"/>
</dbReference>
<evidence type="ECO:0000313" key="14">
    <source>
        <dbReference type="Proteomes" id="UP000019375"/>
    </source>
</evidence>
<dbReference type="OrthoDB" id="10066429at2759"/>
<dbReference type="AlphaFoldDB" id="A0A8J2T6Q3"/>
<dbReference type="GO" id="GO:0000026">
    <property type="term" value="F:alpha-1,2-mannosyltransferase activity"/>
    <property type="evidence" value="ECO:0007669"/>
    <property type="project" value="TreeGrafter"/>
</dbReference>
<dbReference type="Proteomes" id="UP000019375">
    <property type="component" value="Unassembled WGS sequence"/>
</dbReference>
<evidence type="ECO:0000256" key="9">
    <source>
        <dbReference type="ARBA" id="ARBA00023136"/>
    </source>
</evidence>
<keyword evidence="4 11" id="KW-0328">Glycosyltransferase</keyword>
<evidence type="ECO:0000313" key="13">
    <source>
        <dbReference type="EMBL" id="CDF89920.1"/>
    </source>
</evidence>
<dbReference type="PANTHER" id="PTHR22760:SF3">
    <property type="entry name" value="GPI MANNOSYLTRANSFERASE 4"/>
    <property type="match status" value="1"/>
</dbReference>
<evidence type="ECO:0000256" key="1">
    <source>
        <dbReference type="ARBA" id="ARBA00004477"/>
    </source>
</evidence>
<comment type="subcellular location">
    <subcellularLocation>
        <location evidence="1 11">Endoplasmic reticulum membrane</location>
        <topology evidence="1 11">Multi-pass membrane protein</topology>
    </subcellularLocation>
</comment>
<dbReference type="GO" id="GO:0006506">
    <property type="term" value="P:GPI anchor biosynthetic process"/>
    <property type="evidence" value="ECO:0007669"/>
    <property type="project" value="UniProtKB-KW"/>
</dbReference>
<comment type="similarity">
    <text evidence="10">Belongs to the glycosyltransferase 22 family. PIGZ subfamily.</text>
</comment>